<gene>
    <name evidence="1" type="ORF">IE37_00941</name>
</gene>
<dbReference type="Proteomes" id="UP000245720">
    <property type="component" value="Unassembled WGS sequence"/>
</dbReference>
<proteinExistence type="predicted"/>
<organism evidence="1 2">
    <name type="scientific">Ruminococcus flavefaciens</name>
    <dbReference type="NCBI Taxonomy" id="1265"/>
    <lineage>
        <taxon>Bacteria</taxon>
        <taxon>Bacillati</taxon>
        <taxon>Bacillota</taxon>
        <taxon>Clostridia</taxon>
        <taxon>Eubacteriales</taxon>
        <taxon>Oscillospiraceae</taxon>
        <taxon>Ruminococcus</taxon>
    </lineage>
</organism>
<evidence type="ECO:0000313" key="2">
    <source>
        <dbReference type="Proteomes" id="UP000245720"/>
    </source>
</evidence>
<reference evidence="1 2" key="1">
    <citation type="submission" date="2018-05" db="EMBL/GenBank/DDBJ databases">
        <title>The Hungate 1000. A catalogue of reference genomes from the rumen microbiome.</title>
        <authorList>
            <person name="Kelly W."/>
        </authorList>
    </citation>
    <scope>NUCLEOTIDE SEQUENCE [LARGE SCALE GENOMIC DNA]</scope>
    <source>
        <strain evidence="1 2">SAb67</strain>
    </source>
</reference>
<name>A0A315Y4Q1_RUMFL</name>
<comment type="caution">
    <text evidence="1">The sequence shown here is derived from an EMBL/GenBank/DDBJ whole genome shotgun (WGS) entry which is preliminary data.</text>
</comment>
<protein>
    <submittedName>
        <fullName evidence="1">Uncharacterized protein</fullName>
    </submittedName>
</protein>
<sequence length="113" mass="13448">MELKEIRDRLLSLGLPVAYLRFKKAQKLPFIVYYESDTEITGADNYNLYRDVEITIELYTEDKEPQLERRLENLFREVEIGKEGDTALEDEEMLLTVFSFRTIQYIEEENSNV</sequence>
<dbReference type="AlphaFoldDB" id="A0A315Y4Q1"/>
<accession>A0A315Y4Q1</accession>
<dbReference type="RefSeq" id="WP_109725796.1">
    <property type="nucleotide sequence ID" value="NZ_QGDI01000003.1"/>
</dbReference>
<evidence type="ECO:0000313" key="1">
    <source>
        <dbReference type="EMBL" id="PWJ14009.1"/>
    </source>
</evidence>
<dbReference type="OrthoDB" id="2061576at2"/>
<dbReference type="EMBL" id="QGDI01000003">
    <property type="protein sequence ID" value="PWJ14009.1"/>
    <property type="molecule type" value="Genomic_DNA"/>
</dbReference>